<dbReference type="Pfam" id="PF00756">
    <property type="entry name" value="Esterase"/>
    <property type="match status" value="1"/>
</dbReference>
<organism evidence="2 3">
    <name type="scientific">Kangiella koreensis (strain DSM 16069 / JCM 12317 / KCTC 12182 / SW-125)</name>
    <dbReference type="NCBI Taxonomy" id="523791"/>
    <lineage>
        <taxon>Bacteria</taxon>
        <taxon>Pseudomonadati</taxon>
        <taxon>Pseudomonadota</taxon>
        <taxon>Gammaproteobacteria</taxon>
        <taxon>Kangiellales</taxon>
        <taxon>Kangiellaceae</taxon>
        <taxon>Kangiella</taxon>
    </lineage>
</organism>
<evidence type="ECO:0008006" key="4">
    <source>
        <dbReference type="Google" id="ProtNLM"/>
    </source>
</evidence>
<dbReference type="AlphaFoldDB" id="C7R758"/>
<evidence type="ECO:0000313" key="3">
    <source>
        <dbReference type="Proteomes" id="UP000001231"/>
    </source>
</evidence>
<protein>
    <recommendedName>
        <fullName evidence="4">Esterase</fullName>
    </recommendedName>
</protein>
<gene>
    <name evidence="2" type="ordered locus">Kkor_2104</name>
</gene>
<dbReference type="EMBL" id="CP001707">
    <property type="protein sequence ID" value="ACV27514.1"/>
    <property type="molecule type" value="Genomic_DNA"/>
</dbReference>
<dbReference type="eggNOG" id="COG2382">
    <property type="taxonomic scope" value="Bacteria"/>
</dbReference>
<accession>C7R758</accession>
<feature type="transmembrane region" description="Helical" evidence="1">
    <location>
        <begin position="21"/>
        <end position="40"/>
    </location>
</feature>
<dbReference type="KEGG" id="kko:Kkor_2104"/>
<dbReference type="RefSeq" id="WP_015781119.1">
    <property type="nucleotide sequence ID" value="NC_013166.1"/>
</dbReference>
<dbReference type="SUPFAM" id="SSF53474">
    <property type="entry name" value="alpha/beta-Hydrolases"/>
    <property type="match status" value="1"/>
</dbReference>
<keyword evidence="1" id="KW-0812">Transmembrane</keyword>
<evidence type="ECO:0000256" key="1">
    <source>
        <dbReference type="SAM" id="Phobius"/>
    </source>
</evidence>
<keyword evidence="1" id="KW-1133">Transmembrane helix</keyword>
<dbReference type="InParanoid" id="C7R758"/>
<dbReference type="InterPro" id="IPR029058">
    <property type="entry name" value="AB_hydrolase_fold"/>
</dbReference>
<name>C7R758_KANKD</name>
<dbReference type="HOGENOM" id="CLU_1756407_0_0_6"/>
<evidence type="ECO:0000313" key="2">
    <source>
        <dbReference type="EMBL" id="ACV27514.1"/>
    </source>
</evidence>
<dbReference type="Proteomes" id="UP000001231">
    <property type="component" value="Chromosome"/>
</dbReference>
<keyword evidence="3" id="KW-1185">Reference proteome</keyword>
<dbReference type="STRING" id="523791.Kkor_2104"/>
<reference evidence="2 3" key="1">
    <citation type="journal article" date="2009" name="Stand. Genomic Sci.">
        <title>Complete genome sequence of Kangiella koreensis type strain (SW-125).</title>
        <authorList>
            <person name="Han C."/>
            <person name="Sikorski J."/>
            <person name="Lapidus A."/>
            <person name="Nolan M."/>
            <person name="Glavina Del Rio T."/>
            <person name="Tice H."/>
            <person name="Cheng J.F."/>
            <person name="Lucas S."/>
            <person name="Chen F."/>
            <person name="Copeland A."/>
            <person name="Ivanova N."/>
            <person name="Mavromatis K."/>
            <person name="Ovchinnikova G."/>
            <person name="Pati A."/>
            <person name="Bruce D."/>
            <person name="Goodwin L."/>
            <person name="Pitluck S."/>
            <person name="Chen A."/>
            <person name="Palaniappan K."/>
            <person name="Land M."/>
            <person name="Hauser L."/>
            <person name="Chang Y.J."/>
            <person name="Jeffries C.D."/>
            <person name="Chain P."/>
            <person name="Saunders E."/>
            <person name="Brettin T."/>
            <person name="Goker M."/>
            <person name="Tindall B.J."/>
            <person name="Bristow J."/>
            <person name="Eisen J.A."/>
            <person name="Markowitz V."/>
            <person name="Hugenholtz P."/>
            <person name="Kyrpides N.C."/>
            <person name="Klenk H.P."/>
            <person name="Detter J.C."/>
        </authorList>
    </citation>
    <scope>NUCLEOTIDE SEQUENCE [LARGE SCALE GENOMIC DNA]</scope>
    <source>
        <strain evidence="3">DSM 16069 / KCTC 12182 / SW-125</strain>
    </source>
</reference>
<proteinExistence type="predicted"/>
<sequence length="148" mass="16217">MLSRRVNKAFVQQTAPSVRKLVIGYSIVIMAIFASSESVGNQTAIDADLVINKKALLIGTVTQVELHSKVLNQSRSISIHLPEAYTKSENAYPVLYLLDGERHLPHALLATRLYLELEAIPELIINGLGGLGGASCLQRLPTFYKAFI</sequence>
<keyword evidence="1" id="KW-0472">Membrane</keyword>
<dbReference type="Gene3D" id="3.40.50.1820">
    <property type="entry name" value="alpha/beta hydrolase"/>
    <property type="match status" value="1"/>
</dbReference>
<dbReference type="InterPro" id="IPR000801">
    <property type="entry name" value="Esterase-like"/>
</dbReference>